<dbReference type="GO" id="GO:0006508">
    <property type="term" value="P:proteolysis"/>
    <property type="evidence" value="ECO:0007669"/>
    <property type="project" value="InterPro"/>
</dbReference>
<dbReference type="InterPro" id="IPR033124">
    <property type="entry name" value="Ser_caboxypep_his_AS"/>
</dbReference>
<dbReference type="EMBL" id="JACGCM010001155">
    <property type="protein sequence ID" value="KAF6160840.1"/>
    <property type="molecule type" value="Genomic_DNA"/>
</dbReference>
<organism evidence="4 5">
    <name type="scientific">Kingdonia uniflora</name>
    <dbReference type="NCBI Taxonomy" id="39325"/>
    <lineage>
        <taxon>Eukaryota</taxon>
        <taxon>Viridiplantae</taxon>
        <taxon>Streptophyta</taxon>
        <taxon>Embryophyta</taxon>
        <taxon>Tracheophyta</taxon>
        <taxon>Spermatophyta</taxon>
        <taxon>Magnoliopsida</taxon>
        <taxon>Ranunculales</taxon>
        <taxon>Circaeasteraceae</taxon>
        <taxon>Kingdonia</taxon>
    </lineage>
</organism>
<dbReference type="CDD" id="cd10537">
    <property type="entry name" value="SET_SETD9"/>
    <property type="match status" value="1"/>
</dbReference>
<dbReference type="GO" id="GO:0004185">
    <property type="term" value="F:serine-type carboxypeptidase activity"/>
    <property type="evidence" value="ECO:0007669"/>
    <property type="project" value="InterPro"/>
</dbReference>
<evidence type="ECO:0000313" key="4">
    <source>
        <dbReference type="EMBL" id="KAF6160840.1"/>
    </source>
</evidence>
<dbReference type="PROSITE" id="PS00560">
    <property type="entry name" value="CARBOXYPEPT_SER_HIS"/>
    <property type="match status" value="1"/>
</dbReference>
<proteinExistence type="inferred from homology"/>
<dbReference type="InterPro" id="IPR029058">
    <property type="entry name" value="AB_hydrolase_fold"/>
</dbReference>
<dbReference type="SUPFAM" id="SSF53474">
    <property type="entry name" value="alpha/beta-Hydrolases"/>
    <property type="match status" value="1"/>
</dbReference>
<keyword evidence="2" id="KW-0325">Glycoprotein</keyword>
<feature type="region of interest" description="Disordered" evidence="3">
    <location>
        <begin position="103"/>
        <end position="149"/>
    </location>
</feature>
<name>A0A7J7N1D4_9MAGN</name>
<dbReference type="InterPro" id="IPR001563">
    <property type="entry name" value="Peptidase_S10"/>
</dbReference>
<evidence type="ECO:0000313" key="5">
    <source>
        <dbReference type="Proteomes" id="UP000541444"/>
    </source>
</evidence>
<dbReference type="PANTHER" id="PTHR33524:SF1">
    <property type="entry name" value="SET DOMAIN-CONTAINING PROTEIN"/>
    <property type="match status" value="1"/>
</dbReference>
<dbReference type="Gene3D" id="3.40.50.1820">
    <property type="entry name" value="alpha/beta hydrolase"/>
    <property type="match status" value="1"/>
</dbReference>
<sequence>MILMAFLLKRFQEAVKLVAKSPKFAINPRQLQFEADVNRLFLYTSYNRLGREAEAEDAEKIIEMASKSSLTDQQKQVQENIYCQIKTFGTSMDEIFFPNHEKRNDQLKSSPYNDSTQRHSGLSFAVGKSGPPTNKPAAPEAQSVSQAELSNRLKDQCGYTLELKASEIPHKEAGQGLFLKGEATVGTVIAFYPGVTYSPAYYQYIPGYPRVGTNNPYLITRYDGVVINAKPWGVGGESREVWDGLTFSEVGHNISEENSQGVKGSDRVWKLLSKPLKGSRREIGVEILERRNPLALGHFANHPAKGMDPNVMVCPYDFPLTESGMGIRPYIPNIPFGSLEEPMKMKRFGSFWFKYGAADGTSGIPVLRTLVLVTMRTLLDEEVLLNYRLSNSKQRLHSRGDERGNPFGKSSSMEVQSRSKDIFSRSFLYFSWSYLQDIMRKIPAGYDPCSQNHATDYFNRQDVQEALHANVTKISKAWELCDIDINVKWNDSSFSILPIIKKLTDGGLRVWMFSGDTDGRVPVTSTRYSLKKLGLNITEDWSPWYNHREVGGWTTIYEGLTFVTVRGAGHQVPTFAPKRSLQLVKHFLANKKLPSAAF</sequence>
<dbReference type="Proteomes" id="UP000541444">
    <property type="component" value="Unassembled WGS sequence"/>
</dbReference>
<comment type="similarity">
    <text evidence="1">Belongs to the peptidase S10 family.</text>
</comment>
<evidence type="ECO:0000256" key="3">
    <source>
        <dbReference type="SAM" id="MobiDB-lite"/>
    </source>
</evidence>
<comment type="caution">
    <text evidence="4">The sequence shown here is derived from an EMBL/GenBank/DDBJ whole genome shotgun (WGS) entry which is preliminary data.</text>
</comment>
<dbReference type="PANTHER" id="PTHR33524">
    <property type="entry name" value="C5ORF35"/>
    <property type="match status" value="1"/>
</dbReference>
<reference evidence="4 5" key="1">
    <citation type="journal article" date="2020" name="IScience">
        <title>Genome Sequencing of the Endangered Kingdonia uniflora (Circaeasteraceae, Ranunculales) Reveals Potential Mechanisms of Evolutionary Specialization.</title>
        <authorList>
            <person name="Sun Y."/>
            <person name="Deng T."/>
            <person name="Zhang A."/>
            <person name="Moore M.J."/>
            <person name="Landis J.B."/>
            <person name="Lin N."/>
            <person name="Zhang H."/>
            <person name="Zhang X."/>
            <person name="Huang J."/>
            <person name="Zhang X."/>
            <person name="Sun H."/>
            <person name="Wang H."/>
        </authorList>
    </citation>
    <scope>NUCLEOTIDE SEQUENCE [LARGE SCALE GENOMIC DNA]</scope>
    <source>
        <strain evidence="4">TB1705</strain>
        <tissue evidence="4">Leaf</tissue>
    </source>
</reference>
<dbReference type="Pfam" id="PF00450">
    <property type="entry name" value="Peptidase_S10"/>
    <property type="match status" value="1"/>
</dbReference>
<keyword evidence="5" id="KW-1185">Reference proteome</keyword>
<dbReference type="InterPro" id="IPR040415">
    <property type="entry name" value="SETD9"/>
</dbReference>
<protein>
    <submittedName>
        <fullName evidence="4">Uncharacterized protein</fullName>
    </submittedName>
</protein>
<gene>
    <name evidence="4" type="ORF">GIB67_036041</name>
</gene>
<dbReference type="OrthoDB" id="442460at2759"/>
<evidence type="ECO:0000256" key="2">
    <source>
        <dbReference type="ARBA" id="ARBA00023180"/>
    </source>
</evidence>
<evidence type="ECO:0000256" key="1">
    <source>
        <dbReference type="ARBA" id="ARBA00009431"/>
    </source>
</evidence>
<dbReference type="AlphaFoldDB" id="A0A7J7N1D4"/>
<feature type="compositionally biased region" description="Polar residues" evidence="3">
    <location>
        <begin position="107"/>
        <end position="120"/>
    </location>
</feature>
<accession>A0A7J7N1D4</accession>